<evidence type="ECO:0000313" key="3">
    <source>
        <dbReference type="Proteomes" id="UP000295696"/>
    </source>
</evidence>
<dbReference type="AlphaFoldDB" id="A0A4R3IN92"/>
<name>A0A4R3IN92_9RHOB</name>
<protein>
    <submittedName>
        <fullName evidence="2">Uncharacterized protein</fullName>
    </submittedName>
</protein>
<evidence type="ECO:0000313" key="2">
    <source>
        <dbReference type="EMBL" id="TCS51111.1"/>
    </source>
</evidence>
<gene>
    <name evidence="2" type="ORF">EDD52_1431</name>
</gene>
<dbReference type="EMBL" id="SLZU01000043">
    <property type="protein sequence ID" value="TCS51111.1"/>
    <property type="molecule type" value="Genomic_DNA"/>
</dbReference>
<keyword evidence="3" id="KW-1185">Reference proteome</keyword>
<dbReference type="RefSeq" id="WP_132248907.1">
    <property type="nucleotide sequence ID" value="NZ_SLZU01000043.1"/>
</dbReference>
<reference evidence="2 3" key="1">
    <citation type="submission" date="2019-03" db="EMBL/GenBank/DDBJ databases">
        <title>Genomic Encyclopedia of Type Strains, Phase IV (KMG-IV): sequencing the most valuable type-strain genomes for metagenomic binning, comparative biology and taxonomic classification.</title>
        <authorList>
            <person name="Goeker M."/>
        </authorList>
    </citation>
    <scope>NUCLEOTIDE SEQUENCE [LARGE SCALE GENOMIC DNA]</scope>
    <source>
        <strain evidence="2 3">DSM 104836</strain>
    </source>
</reference>
<evidence type="ECO:0000256" key="1">
    <source>
        <dbReference type="SAM" id="SignalP"/>
    </source>
</evidence>
<proteinExistence type="predicted"/>
<feature type="chain" id="PRO_5020276437" evidence="1">
    <location>
        <begin position="27"/>
        <end position="297"/>
    </location>
</feature>
<keyword evidence="1" id="KW-0732">Signal</keyword>
<sequence>MNMVARKRTSLLTLVLAFLCGNAAIADEACPSDHTMQITLYAFVSDRAASQVISVRPPFLAISLDSDEANIAFVNASARPVLTSGQFSIDYCVDTPFVETSAIFGNQVFPLAVEWMPGQSRRLYLEIDEMNFAAATDFQVRRAESGEILLSLSLLNSQVVSFGFVPEVSLFFQSNVVCSSPAPFSQRYVLEFTNKRQIELLQETDNLSILTPFHVGTDQGSVDGTFSGDACGTGTAQIDFSLDRFTVAETAYISRYEIIIADRLAGTVGGDNFSFVGASLDFDSDLIFPAVVNDELR</sequence>
<comment type="caution">
    <text evidence="2">The sequence shown here is derived from an EMBL/GenBank/DDBJ whole genome shotgun (WGS) entry which is preliminary data.</text>
</comment>
<dbReference type="Proteomes" id="UP000295696">
    <property type="component" value="Unassembled WGS sequence"/>
</dbReference>
<feature type="signal peptide" evidence="1">
    <location>
        <begin position="1"/>
        <end position="26"/>
    </location>
</feature>
<organism evidence="2 3">
    <name type="scientific">Primorskyibacter sedentarius</name>
    <dbReference type="NCBI Taxonomy" id="745311"/>
    <lineage>
        <taxon>Bacteria</taxon>
        <taxon>Pseudomonadati</taxon>
        <taxon>Pseudomonadota</taxon>
        <taxon>Alphaproteobacteria</taxon>
        <taxon>Rhodobacterales</taxon>
        <taxon>Roseobacteraceae</taxon>
        <taxon>Primorskyibacter</taxon>
    </lineage>
</organism>
<accession>A0A4R3IN92</accession>